<evidence type="ECO:0000256" key="1">
    <source>
        <dbReference type="SAM" id="Phobius"/>
    </source>
</evidence>
<dbReference type="KEGG" id="agy:ATC03_02070"/>
<protein>
    <recommendedName>
        <fullName evidence="4">Oxidoreductase</fullName>
    </recommendedName>
</protein>
<dbReference type="AlphaFoldDB" id="A0A191WBU4"/>
<feature type="transmembrane region" description="Helical" evidence="1">
    <location>
        <begin position="463"/>
        <end position="486"/>
    </location>
</feature>
<evidence type="ECO:0000313" key="3">
    <source>
        <dbReference type="Proteomes" id="UP000078437"/>
    </source>
</evidence>
<keyword evidence="1" id="KW-0472">Membrane</keyword>
<dbReference type="EMBL" id="CP013979">
    <property type="protein sequence ID" value="ANJ25730.1"/>
    <property type="molecule type" value="Genomic_DNA"/>
</dbReference>
<keyword evidence="3" id="KW-1185">Reference proteome</keyword>
<feature type="transmembrane region" description="Helical" evidence="1">
    <location>
        <begin position="395"/>
        <end position="414"/>
    </location>
</feature>
<gene>
    <name evidence="2" type="ORF">ATC03_02070</name>
</gene>
<organism evidence="2 3">
    <name type="scientific">Agromyces aureus</name>
    <dbReference type="NCBI Taxonomy" id="453304"/>
    <lineage>
        <taxon>Bacteria</taxon>
        <taxon>Bacillati</taxon>
        <taxon>Actinomycetota</taxon>
        <taxon>Actinomycetes</taxon>
        <taxon>Micrococcales</taxon>
        <taxon>Microbacteriaceae</taxon>
        <taxon>Agromyces</taxon>
    </lineage>
</organism>
<reference evidence="2 3" key="1">
    <citation type="journal article" date="2016" name="Int. J. Syst. Evol. Microbiol.">
        <title>Agromyces aureus sp. nov., isolated from the rhizosphere of Salix caprea L. grown in a heavy-metal-contaminated soil.</title>
        <authorList>
            <person name="Corretto E."/>
            <person name="Antonielli L."/>
            <person name="Sessitsch A."/>
            <person name="Compant S."/>
            <person name="Gorfer M."/>
            <person name="Kuffner M."/>
            <person name="Brader G."/>
        </authorList>
    </citation>
    <scope>NUCLEOTIDE SEQUENCE [LARGE SCALE GENOMIC DNA]</scope>
    <source>
        <strain evidence="2 3">AR33</strain>
    </source>
</reference>
<name>A0A191WBU4_9MICO</name>
<proteinExistence type="predicted"/>
<accession>A0A191WBU4</accession>
<dbReference type="STRING" id="453304.ATC03_02070"/>
<keyword evidence="1" id="KW-0812">Transmembrane</keyword>
<keyword evidence="1" id="KW-1133">Transmembrane helix</keyword>
<sequence length="493" mass="51033">MDGTVLDLAPGMTDGDINENVMRSWGKLHQIRAEVVREILRGRHLPDDGPDPHGLQLRGAWIVGRIDLDGITTPIRLQLSSCYLPDGLDGRNCVIPRLGLDGSVIASSSGHGEQGAVRLSGARIAGSLEMRGTTLTNEAGPALVADGLTVEGGAFLDGAFTASGHGELGAVRLVGARIVGQLFMRGATLTNEAGFALGASGVTVGGDGFLDGAFTASGHGELGAVNLAGARIGGLLVMRGATVTNKAGPALVADGATVGGDGFLDGGFTAIGQGEQGAVRLAGARIAGHLQMDAASVDRARTGAMWVVDGLTYDGYPSVGFDEWLVLLHSGTPAYRPQPYRQLAAAARAAGHDDDARRALIRQRDDQVKRGGLTRPAKAWARFTKFTLGYGYQPWRALLGVAVVLLAAVMIVFFTPGALAHTPGATACTRVEAFQIAVDMAIPLVSTSSGSSCHITATPSGQFVAWASVFLTFSGWALTALFAAGFTRAIRQP</sequence>
<reference evidence="3" key="2">
    <citation type="submission" date="2016-01" db="EMBL/GenBank/DDBJ databases">
        <title>Complete genome sequence of Agromyces aureus AR33T and comparison with related organisms.</title>
        <authorList>
            <person name="Corretto E."/>
            <person name="Antonielli L."/>
            <person name="Sessitsch A."/>
            <person name="Brader G."/>
        </authorList>
    </citation>
    <scope>NUCLEOTIDE SEQUENCE [LARGE SCALE GENOMIC DNA]</scope>
    <source>
        <strain evidence="3">AR33</strain>
    </source>
</reference>
<evidence type="ECO:0000313" key="2">
    <source>
        <dbReference type="EMBL" id="ANJ25730.1"/>
    </source>
</evidence>
<evidence type="ECO:0008006" key="4">
    <source>
        <dbReference type="Google" id="ProtNLM"/>
    </source>
</evidence>
<dbReference type="Proteomes" id="UP000078437">
    <property type="component" value="Chromosome"/>
</dbReference>